<sequence>MAESYYRSLGEGTFASTHHTQGAWNEDEQHMAPVAGLLVHCLEEADPRPGMRLARVSFEILGVIPQGVFDVTTKVIRAGRTIELLEAELTAGGRTAVRATAWRLALGDTTEVAAVEDEPMPGPGQAQGFDGMTAWPGDFINSLEFRAVPGLRPGRGQVWVRSPFEMLDGVQTPSTVRLLGLVDAANGIAARVPPGGESWMFPNVDLQIHLYRQPAGQWLGLDTRVSFGTDGIGLTSSVLHDESGPFGRSEQILTVRPLGRN</sequence>
<dbReference type="EMBL" id="BAAALV010000001">
    <property type="protein sequence ID" value="GAA1903456.1"/>
    <property type="molecule type" value="Genomic_DNA"/>
</dbReference>
<evidence type="ECO:0000259" key="1">
    <source>
        <dbReference type="Pfam" id="PF13622"/>
    </source>
</evidence>
<keyword evidence="4" id="KW-1185">Reference proteome</keyword>
<organism evidence="3 4">
    <name type="scientific">Arthrobacter gandavensis</name>
    <dbReference type="NCBI Taxonomy" id="169960"/>
    <lineage>
        <taxon>Bacteria</taxon>
        <taxon>Bacillati</taxon>
        <taxon>Actinomycetota</taxon>
        <taxon>Actinomycetes</taxon>
        <taxon>Micrococcales</taxon>
        <taxon>Micrococcaceae</taxon>
        <taxon>Arthrobacter</taxon>
    </lineage>
</organism>
<evidence type="ECO:0000313" key="4">
    <source>
        <dbReference type="Proteomes" id="UP001500784"/>
    </source>
</evidence>
<evidence type="ECO:0000259" key="2">
    <source>
        <dbReference type="Pfam" id="PF20789"/>
    </source>
</evidence>
<feature type="domain" description="Acyl-CoA thioesterase-like C-terminal" evidence="2">
    <location>
        <begin position="128"/>
        <end position="255"/>
    </location>
</feature>
<dbReference type="InterPro" id="IPR049449">
    <property type="entry name" value="TesB_ACOT8-like_N"/>
</dbReference>
<dbReference type="Pfam" id="PF13622">
    <property type="entry name" value="4HBT_3"/>
    <property type="match status" value="1"/>
</dbReference>
<accession>A0ABN2NXY6</accession>
<evidence type="ECO:0000313" key="3">
    <source>
        <dbReference type="EMBL" id="GAA1903456.1"/>
    </source>
</evidence>
<dbReference type="InterPro" id="IPR042171">
    <property type="entry name" value="Acyl-CoA_hotdog"/>
</dbReference>
<gene>
    <name evidence="3" type="ORF">GCM10009688_04370</name>
</gene>
<name>A0ABN2NXY6_9MICC</name>
<protein>
    <submittedName>
        <fullName evidence="3">Thioesterase family protein</fullName>
    </submittedName>
</protein>
<proteinExistence type="predicted"/>
<dbReference type="Gene3D" id="2.40.160.210">
    <property type="entry name" value="Acyl-CoA thioesterase, double hotdog domain"/>
    <property type="match status" value="1"/>
</dbReference>
<dbReference type="InterPro" id="IPR049450">
    <property type="entry name" value="ACOT8-like_C"/>
</dbReference>
<dbReference type="InterPro" id="IPR029069">
    <property type="entry name" value="HotDog_dom_sf"/>
</dbReference>
<comment type="caution">
    <text evidence="3">The sequence shown here is derived from an EMBL/GenBank/DDBJ whole genome shotgun (WGS) entry which is preliminary data.</text>
</comment>
<reference evidence="3 4" key="1">
    <citation type="journal article" date="2019" name="Int. J. Syst. Evol. Microbiol.">
        <title>The Global Catalogue of Microorganisms (GCM) 10K type strain sequencing project: providing services to taxonomists for standard genome sequencing and annotation.</title>
        <authorList>
            <consortium name="The Broad Institute Genomics Platform"/>
            <consortium name="The Broad Institute Genome Sequencing Center for Infectious Disease"/>
            <person name="Wu L."/>
            <person name="Ma J."/>
        </authorList>
    </citation>
    <scope>NUCLEOTIDE SEQUENCE [LARGE SCALE GENOMIC DNA]</scope>
    <source>
        <strain evidence="3 4">JCM 13316</strain>
    </source>
</reference>
<dbReference type="RefSeq" id="WP_152227635.1">
    <property type="nucleotide sequence ID" value="NZ_BAAALV010000001.1"/>
</dbReference>
<dbReference type="Proteomes" id="UP001500784">
    <property type="component" value="Unassembled WGS sequence"/>
</dbReference>
<dbReference type="Pfam" id="PF20789">
    <property type="entry name" value="4HBT_3C"/>
    <property type="match status" value="1"/>
</dbReference>
<feature type="domain" description="Acyl-CoA thioesterase-like N-terminal HotDog" evidence="1">
    <location>
        <begin position="22"/>
        <end position="103"/>
    </location>
</feature>
<dbReference type="SUPFAM" id="SSF54637">
    <property type="entry name" value="Thioesterase/thiol ester dehydrase-isomerase"/>
    <property type="match status" value="1"/>
</dbReference>